<sequence length="126" mass="13820">MLGDFGYNCGVIGHLKNKCTENPSTMTKEEGDNYTKEGNNYSPWLRAEDGVYSVELGMEDIRILVEQGGEVDGNPNQMEASNNPGEREEVPTSNSGDTVGDTHLQHIEDDRTGSGCETVQNPNPRE</sequence>
<accession>A0A978UHD2</accession>
<proteinExistence type="predicted"/>
<feature type="region of interest" description="Disordered" evidence="1">
    <location>
        <begin position="67"/>
        <end position="126"/>
    </location>
</feature>
<organism evidence="2 3">
    <name type="scientific">Ziziphus jujuba var. spinosa</name>
    <dbReference type="NCBI Taxonomy" id="714518"/>
    <lineage>
        <taxon>Eukaryota</taxon>
        <taxon>Viridiplantae</taxon>
        <taxon>Streptophyta</taxon>
        <taxon>Embryophyta</taxon>
        <taxon>Tracheophyta</taxon>
        <taxon>Spermatophyta</taxon>
        <taxon>Magnoliopsida</taxon>
        <taxon>eudicotyledons</taxon>
        <taxon>Gunneridae</taxon>
        <taxon>Pentapetalae</taxon>
        <taxon>rosids</taxon>
        <taxon>fabids</taxon>
        <taxon>Rosales</taxon>
        <taxon>Rhamnaceae</taxon>
        <taxon>Paliureae</taxon>
        <taxon>Ziziphus</taxon>
    </lineage>
</organism>
<evidence type="ECO:0000313" key="3">
    <source>
        <dbReference type="Proteomes" id="UP000813462"/>
    </source>
</evidence>
<gene>
    <name evidence="2" type="ORF">FEM48_Zijuj11G0065000</name>
</gene>
<comment type="caution">
    <text evidence="2">The sequence shown here is derived from an EMBL/GenBank/DDBJ whole genome shotgun (WGS) entry which is preliminary data.</text>
</comment>
<feature type="compositionally biased region" description="Basic and acidic residues" evidence="1">
    <location>
        <begin position="103"/>
        <end position="112"/>
    </location>
</feature>
<feature type="compositionally biased region" description="Polar residues" evidence="1">
    <location>
        <begin position="115"/>
        <end position="126"/>
    </location>
</feature>
<evidence type="ECO:0000313" key="2">
    <source>
        <dbReference type="EMBL" id="KAH7514213.1"/>
    </source>
</evidence>
<reference evidence="2" key="1">
    <citation type="journal article" date="2021" name="Front. Plant Sci.">
        <title>Chromosome-Scale Genome Assembly for Chinese Sour Jujube and Insights Into Its Genome Evolution and Domestication Signature.</title>
        <authorList>
            <person name="Shen L.-Y."/>
            <person name="Luo H."/>
            <person name="Wang X.-L."/>
            <person name="Wang X.-M."/>
            <person name="Qiu X.-J."/>
            <person name="Liu H."/>
            <person name="Zhou S.-S."/>
            <person name="Jia K.-H."/>
            <person name="Nie S."/>
            <person name="Bao Y.-T."/>
            <person name="Zhang R.-G."/>
            <person name="Yun Q.-Z."/>
            <person name="Chai Y.-H."/>
            <person name="Lu J.-Y."/>
            <person name="Li Y."/>
            <person name="Zhao S.-W."/>
            <person name="Mao J.-F."/>
            <person name="Jia S.-G."/>
            <person name="Mao Y.-M."/>
        </authorList>
    </citation>
    <scope>NUCLEOTIDE SEQUENCE</scope>
    <source>
        <strain evidence="2">AT0</strain>
        <tissue evidence="2">Leaf</tissue>
    </source>
</reference>
<protein>
    <submittedName>
        <fullName evidence="2">Uncharacterized protein</fullName>
    </submittedName>
</protein>
<feature type="compositionally biased region" description="Polar residues" evidence="1">
    <location>
        <begin position="74"/>
        <end position="84"/>
    </location>
</feature>
<name>A0A978UHD2_ZIZJJ</name>
<dbReference type="Proteomes" id="UP000813462">
    <property type="component" value="Unassembled WGS sequence"/>
</dbReference>
<evidence type="ECO:0000256" key="1">
    <source>
        <dbReference type="SAM" id="MobiDB-lite"/>
    </source>
</evidence>
<dbReference type="EMBL" id="JAEACU010000011">
    <property type="protein sequence ID" value="KAH7514213.1"/>
    <property type="molecule type" value="Genomic_DNA"/>
</dbReference>
<dbReference type="AlphaFoldDB" id="A0A978UHD2"/>